<dbReference type="EMBL" id="CP063077">
    <property type="protein sequence ID" value="QOQ86515.1"/>
    <property type="molecule type" value="Genomic_DNA"/>
</dbReference>
<reference evidence="2 3" key="2">
    <citation type="submission" date="2020-10" db="EMBL/GenBank/DDBJ databases">
        <title>Campylobacter and Helicobacter PacBio genomes.</title>
        <authorList>
            <person name="Lane C."/>
        </authorList>
    </citation>
    <scope>NUCLEOTIDE SEQUENCE [LARGE SCALE GENOMIC DNA]</scope>
    <source>
        <strain evidence="2 3">2016D-0077</strain>
        <plasmid evidence="2 3">pLMG-27932-1</plasmid>
    </source>
</reference>
<evidence type="ECO:0000313" key="2">
    <source>
        <dbReference type="EMBL" id="QOQ86515.1"/>
    </source>
</evidence>
<organism evidence="1">
    <name type="scientific">Campylobacter corcagiensis</name>
    <dbReference type="NCBI Taxonomy" id="1448857"/>
    <lineage>
        <taxon>Bacteria</taxon>
        <taxon>Pseudomonadati</taxon>
        <taxon>Campylobacterota</taxon>
        <taxon>Epsilonproteobacteria</taxon>
        <taxon>Campylobacterales</taxon>
        <taxon>Campylobacteraceae</taxon>
        <taxon>Campylobacter</taxon>
    </lineage>
</organism>
<keyword evidence="1" id="KW-0614">Plasmid</keyword>
<sequence>MRIFLSLILLLNFGFGGVWSSSSEDGINQAFNEYNNKIKTENDNIVKRYNEIKNGVVDRILKNDELKKELLKRHKILLVDETTEKYGLELEFERLKQLLNNEGTN</sequence>
<dbReference type="RefSeq" id="WP_025803679.1">
    <property type="nucleotide sequence ID" value="NZ_CP053843.1"/>
</dbReference>
<name>A0A6M8N8E2_9BACT</name>
<dbReference type="KEGG" id="ccor:CCORG_a0041"/>
<proteinExistence type="predicted"/>
<reference evidence="1" key="1">
    <citation type="submission" date="2020-05" db="EMBL/GenBank/DDBJ databases">
        <title>Complete genome sequencing of Campylobacter and Arcobacter type strains.</title>
        <authorList>
            <person name="Miller W.G."/>
            <person name="Yee E."/>
        </authorList>
    </citation>
    <scope>NUCLEOTIDE SEQUENCE [LARGE SCALE GENOMIC DNA]</scope>
    <source>
        <strain evidence="1">LMG 27932</strain>
        <plasmid evidence="1">pCCORG</plasmid>
    </source>
</reference>
<accession>A0A6M8N8E2</accession>
<dbReference type="AlphaFoldDB" id="A0A6M8N8E2"/>
<dbReference type="Proteomes" id="UP000594749">
    <property type="component" value="Plasmid pLMG-27932-1"/>
</dbReference>
<geneLocation type="plasmid" evidence="1">
    <name>pCCORG</name>
</geneLocation>
<evidence type="ECO:0000313" key="1">
    <source>
        <dbReference type="EMBL" id="QKF65577.1"/>
    </source>
</evidence>
<gene>
    <name evidence="1" type="ORF">CCORG_a0041</name>
    <name evidence="2" type="ORF">IMC76_00030</name>
</gene>
<geneLocation type="plasmid" evidence="2 3">
    <name>pLMG-27932-1</name>
</geneLocation>
<evidence type="ECO:0000313" key="3">
    <source>
        <dbReference type="Proteomes" id="UP000594749"/>
    </source>
</evidence>
<protein>
    <submittedName>
        <fullName evidence="1">Uncharacterized protein</fullName>
    </submittedName>
</protein>
<keyword evidence="3" id="KW-1185">Reference proteome</keyword>
<dbReference type="EMBL" id="CP053843">
    <property type="protein sequence ID" value="QKF65577.1"/>
    <property type="molecule type" value="Genomic_DNA"/>
</dbReference>